<organism evidence="4 5">
    <name type="scientific">Gloeomargarita lithophora Alchichica-D10</name>
    <dbReference type="NCBI Taxonomy" id="1188229"/>
    <lineage>
        <taxon>Bacteria</taxon>
        <taxon>Bacillati</taxon>
        <taxon>Cyanobacteriota</taxon>
        <taxon>Cyanophyceae</taxon>
        <taxon>Gloeomargaritales</taxon>
        <taxon>Gloeomargaritaceae</taxon>
        <taxon>Gloeomargarita</taxon>
    </lineage>
</organism>
<dbReference type="SMART" id="SM00320">
    <property type="entry name" value="WD40"/>
    <property type="match status" value="7"/>
</dbReference>
<gene>
    <name evidence="4" type="ORF">GlitD10_1882</name>
</gene>
<dbReference type="PROSITE" id="PS50082">
    <property type="entry name" value="WD_REPEATS_2"/>
    <property type="match status" value="2"/>
</dbReference>
<dbReference type="RefSeq" id="WP_071454687.1">
    <property type="nucleotide sequence ID" value="NZ_CP017675.1"/>
</dbReference>
<sequence length="709" mass="77763">MATTVMRIQVSQTDLVFRPGGAPVNFTLTVVNTSRQFASFQVEVQAAGQTPGHVPHAWYQLTPEISTKKPPGDITTFGVRLIHNPVPGFTGVMNLTVRVFSIELRAEERQVVRLFVQESMVLGQLRLELPVPQLRAYPGQRLEVPVRVTNLGLNPLSGRLTISGVPPDWWVGGAERWVHPEGGAILETEFRCQLPGIEQALSQAHPLTVTLVHPDVTPLEATGVLEVLVSGFVQLTSHPAVAAFPPKRVWFPGKKPPPAEYTLTTTNTSNLYQDLALVVSSPPGVTGEGLPEHLSLRPGEQQQLHLLVRAQRPWVGWPSTRTLQVSATLAEPSVKIQTAEHSLTLRVKPLLPIWLQLVLLLLLALSGFLGLRQPVYHTGPVNAVTLDGLGESALSGADDQTVRRWQVVGNRLHPLGVVATTNRAVRTLALRPADEDLLATGLENGWIQIWDLLSDSATPFAAFSPQEDDRILALAYTNSSRYLFSGHGSGLVRQWNANPESRPTASQNLTTNLVRHQFDFAVYGLAVVGTSEQTLAVVGRYNQIQLWPWSDPNPKAIQRLPYRVGGQDDYITSVSVPRRRANLMVTGTTQGSITLWNLEPCLQKQNSCEIMDQWLDGHGGLPVRSVAFSPSACYLVSGGDDGRVMLWPLQANGQRSGDWFQGKAVANLRSKVNSVGITPYHQELRILSGADDHQVRLHTLPKPEPCSLQ</sequence>
<evidence type="ECO:0000256" key="3">
    <source>
        <dbReference type="PROSITE-ProRule" id="PRU00221"/>
    </source>
</evidence>
<dbReference type="InterPro" id="IPR015943">
    <property type="entry name" value="WD40/YVTN_repeat-like_dom_sf"/>
</dbReference>
<dbReference type="Pfam" id="PF00400">
    <property type="entry name" value="WD40"/>
    <property type="match status" value="1"/>
</dbReference>
<dbReference type="InterPro" id="IPR036322">
    <property type="entry name" value="WD40_repeat_dom_sf"/>
</dbReference>
<proteinExistence type="predicted"/>
<dbReference type="Proteomes" id="UP000180235">
    <property type="component" value="Chromosome"/>
</dbReference>
<dbReference type="InterPro" id="IPR001680">
    <property type="entry name" value="WD40_rpt"/>
</dbReference>
<dbReference type="PANTHER" id="PTHR19848">
    <property type="entry name" value="WD40 REPEAT PROTEIN"/>
    <property type="match status" value="1"/>
</dbReference>
<dbReference type="STRING" id="1188229.GlitD10_1882"/>
<dbReference type="KEGG" id="glt:GlitD10_1882"/>
<dbReference type="SUPFAM" id="SSF50978">
    <property type="entry name" value="WD40 repeat-like"/>
    <property type="match status" value="1"/>
</dbReference>
<feature type="repeat" description="WD" evidence="3">
    <location>
        <begin position="623"/>
        <end position="650"/>
    </location>
</feature>
<evidence type="ECO:0000256" key="2">
    <source>
        <dbReference type="ARBA" id="ARBA00022737"/>
    </source>
</evidence>
<keyword evidence="2" id="KW-0677">Repeat</keyword>
<protein>
    <submittedName>
        <fullName evidence="4">NTPase (NACHT family)</fullName>
    </submittedName>
</protein>
<keyword evidence="1 3" id="KW-0853">WD repeat</keyword>
<dbReference type="AlphaFoldDB" id="A0A1J0AE62"/>
<evidence type="ECO:0000313" key="5">
    <source>
        <dbReference type="Proteomes" id="UP000180235"/>
    </source>
</evidence>
<dbReference type="EMBL" id="CP017675">
    <property type="protein sequence ID" value="APB34208.1"/>
    <property type="molecule type" value="Genomic_DNA"/>
</dbReference>
<evidence type="ECO:0000256" key="1">
    <source>
        <dbReference type="ARBA" id="ARBA00022574"/>
    </source>
</evidence>
<dbReference type="PANTHER" id="PTHR19848:SF8">
    <property type="entry name" value="F-BOX AND WD REPEAT DOMAIN CONTAINING 7"/>
    <property type="match status" value="1"/>
</dbReference>
<evidence type="ECO:0000313" key="4">
    <source>
        <dbReference type="EMBL" id="APB34208.1"/>
    </source>
</evidence>
<accession>A0A1J0AE62</accession>
<keyword evidence="5" id="KW-1185">Reference proteome</keyword>
<name>A0A1J0AE62_9CYAN</name>
<feature type="repeat" description="WD" evidence="3">
    <location>
        <begin position="377"/>
        <end position="407"/>
    </location>
</feature>
<reference evidence="4 5" key="1">
    <citation type="submission" date="2016-10" db="EMBL/GenBank/DDBJ databases">
        <title>Description of Gloeomargarita lithophora gen. nov., sp. nov., a thylakoid-bearing basal-branching cyanobacterium with intracellular carbonates, and proposal for Gloeomargaritales ord. nov.</title>
        <authorList>
            <person name="Moreira D."/>
            <person name="Tavera R."/>
            <person name="Benzerara K."/>
            <person name="Skouri-Panet F."/>
            <person name="Couradeau E."/>
            <person name="Gerard E."/>
            <person name="Loussert C."/>
            <person name="Novelo E."/>
            <person name="Zivanovic Y."/>
            <person name="Lopez-Garcia P."/>
        </authorList>
    </citation>
    <scope>NUCLEOTIDE SEQUENCE [LARGE SCALE GENOMIC DNA]</scope>
    <source>
        <strain evidence="4 5">D10</strain>
    </source>
</reference>
<dbReference type="Gene3D" id="2.130.10.10">
    <property type="entry name" value="YVTN repeat-like/Quinoprotein amine dehydrogenase"/>
    <property type="match status" value="2"/>
</dbReference>
<dbReference type="OrthoDB" id="440879at2"/>